<name>A0A2A5RV40_9LACT</name>
<reference evidence="5 6" key="1">
    <citation type="submission" date="2014-12" db="EMBL/GenBank/DDBJ databases">
        <title>Draft genome sequences of 10 type strains of Lactococcus.</title>
        <authorList>
            <person name="Sun Z."/>
            <person name="Zhong Z."/>
            <person name="Liu W."/>
            <person name="Zhang W."/>
            <person name="Zhang H."/>
        </authorList>
    </citation>
    <scope>NUCLEOTIDE SEQUENCE [LARGE SCALE GENOMIC DNA]</scope>
    <source>
        <strain evidence="5 6">DSM 6634</strain>
    </source>
</reference>
<dbReference type="Pfam" id="PF00005">
    <property type="entry name" value="ABC_tran"/>
    <property type="match status" value="1"/>
</dbReference>
<organism evidence="5 6">
    <name type="scientific">Pseudolactococcus piscium</name>
    <dbReference type="NCBI Taxonomy" id="1364"/>
    <lineage>
        <taxon>Bacteria</taxon>
        <taxon>Bacillati</taxon>
        <taxon>Bacillota</taxon>
        <taxon>Bacilli</taxon>
        <taxon>Lactobacillales</taxon>
        <taxon>Streptococcaceae</taxon>
        <taxon>Pseudolactococcus</taxon>
    </lineage>
</organism>
<dbReference type="Gene3D" id="3.40.50.300">
    <property type="entry name" value="P-loop containing nucleotide triphosphate hydrolases"/>
    <property type="match status" value="1"/>
</dbReference>
<dbReference type="SMART" id="SM00382">
    <property type="entry name" value="AAA"/>
    <property type="match status" value="1"/>
</dbReference>
<evidence type="ECO:0000313" key="6">
    <source>
        <dbReference type="Proteomes" id="UP000218282"/>
    </source>
</evidence>
<dbReference type="GO" id="GO:0005524">
    <property type="term" value="F:ATP binding"/>
    <property type="evidence" value="ECO:0007669"/>
    <property type="project" value="UniProtKB-KW"/>
</dbReference>
<dbReference type="InterPro" id="IPR003439">
    <property type="entry name" value="ABC_transporter-like_ATP-bd"/>
</dbReference>
<gene>
    <name evidence="5" type="ORF">RU86_GL001289</name>
</gene>
<keyword evidence="3 5" id="KW-0067">ATP-binding</keyword>
<dbReference type="InterPro" id="IPR003593">
    <property type="entry name" value="AAA+_ATPase"/>
</dbReference>
<dbReference type="GO" id="GO:0016887">
    <property type="term" value="F:ATP hydrolysis activity"/>
    <property type="evidence" value="ECO:0007669"/>
    <property type="project" value="InterPro"/>
</dbReference>
<dbReference type="InterPro" id="IPR051782">
    <property type="entry name" value="ABC_Transporter_VariousFunc"/>
</dbReference>
<dbReference type="PANTHER" id="PTHR42939">
    <property type="entry name" value="ABC TRANSPORTER ATP-BINDING PROTEIN ALBC-RELATED"/>
    <property type="match status" value="1"/>
</dbReference>
<dbReference type="Proteomes" id="UP000218282">
    <property type="component" value="Unassembled WGS sequence"/>
</dbReference>
<dbReference type="SUPFAM" id="SSF52540">
    <property type="entry name" value="P-loop containing nucleoside triphosphate hydrolases"/>
    <property type="match status" value="1"/>
</dbReference>
<dbReference type="PANTHER" id="PTHR42939:SF1">
    <property type="entry name" value="ABC TRANSPORTER ATP-BINDING PROTEIN ALBC-RELATED"/>
    <property type="match status" value="1"/>
</dbReference>
<sequence length="273" mass="31028">MTLLTIKDLSFRYNDHYVLKNCNLQVNAGDIVGLIGDNGAGKTTLMKLISGILPDYSGDITVNSETIGVLIENPTLYPNMTVLSNLHFFCNLYNRPQGVIDDYKTILNVESYLNKKVSKLSMGMKQRIGLFVALICSETFILLDEPTNGLDPTGILELLNLIKRLAREKGITFIISSHILQNLEVICTKHILLRHQKITTLDTGKYLRYKIYSFDISQKNLVQLLEKGAFEFEQNKRDIIVSDVVAIESFLKAHHILIEKEKIKLSEVYFDEK</sequence>
<dbReference type="RefSeq" id="WP_096815234.1">
    <property type="nucleotide sequence ID" value="NZ_JXJW01000022.1"/>
</dbReference>
<protein>
    <submittedName>
        <fullName evidence="5">Spermidine/putrescine import ATP-binding protein potA</fullName>
    </submittedName>
</protein>
<dbReference type="PROSITE" id="PS50893">
    <property type="entry name" value="ABC_TRANSPORTER_2"/>
    <property type="match status" value="1"/>
</dbReference>
<keyword evidence="6" id="KW-1185">Reference proteome</keyword>
<keyword evidence="2" id="KW-0547">Nucleotide-binding</keyword>
<dbReference type="AlphaFoldDB" id="A0A2A5RV40"/>
<dbReference type="EMBL" id="JXJW01000022">
    <property type="protein sequence ID" value="PCS05085.1"/>
    <property type="molecule type" value="Genomic_DNA"/>
</dbReference>
<evidence type="ECO:0000256" key="2">
    <source>
        <dbReference type="ARBA" id="ARBA00022741"/>
    </source>
</evidence>
<proteinExistence type="predicted"/>
<keyword evidence="1" id="KW-0813">Transport</keyword>
<evidence type="ECO:0000313" key="5">
    <source>
        <dbReference type="EMBL" id="PCS05085.1"/>
    </source>
</evidence>
<evidence type="ECO:0000256" key="1">
    <source>
        <dbReference type="ARBA" id="ARBA00022448"/>
    </source>
</evidence>
<evidence type="ECO:0000256" key="3">
    <source>
        <dbReference type="ARBA" id="ARBA00022840"/>
    </source>
</evidence>
<dbReference type="InterPro" id="IPR027417">
    <property type="entry name" value="P-loop_NTPase"/>
</dbReference>
<accession>A0A2A5RV40</accession>
<evidence type="ECO:0000259" key="4">
    <source>
        <dbReference type="PROSITE" id="PS50893"/>
    </source>
</evidence>
<feature type="domain" description="ABC transporter" evidence="4">
    <location>
        <begin position="4"/>
        <end position="220"/>
    </location>
</feature>
<comment type="caution">
    <text evidence="5">The sequence shown here is derived from an EMBL/GenBank/DDBJ whole genome shotgun (WGS) entry which is preliminary data.</text>
</comment>